<dbReference type="Proteomes" id="UP000886124">
    <property type="component" value="Unassembled WGS sequence"/>
</dbReference>
<comment type="caution">
    <text evidence="7">The sequence shown here is derived from an EMBL/GenBank/DDBJ whole genome shotgun (WGS) entry which is preliminary data.</text>
</comment>
<feature type="transmembrane region" description="Helical" evidence="6">
    <location>
        <begin position="41"/>
        <end position="59"/>
    </location>
</feature>
<evidence type="ECO:0000256" key="3">
    <source>
        <dbReference type="ARBA" id="ARBA00022692"/>
    </source>
</evidence>
<organism evidence="7">
    <name type="scientific">Caldithrix abyssi</name>
    <dbReference type="NCBI Taxonomy" id="187145"/>
    <lineage>
        <taxon>Bacteria</taxon>
        <taxon>Pseudomonadati</taxon>
        <taxon>Calditrichota</taxon>
        <taxon>Calditrichia</taxon>
        <taxon>Calditrichales</taxon>
        <taxon>Calditrichaceae</taxon>
        <taxon>Caldithrix</taxon>
    </lineage>
</organism>
<feature type="transmembrane region" description="Helical" evidence="6">
    <location>
        <begin position="205"/>
        <end position="229"/>
    </location>
</feature>
<proteinExistence type="inferred from homology"/>
<dbReference type="EMBL" id="DROD01000584">
    <property type="protein sequence ID" value="HHJ53346.1"/>
    <property type="molecule type" value="Genomic_DNA"/>
</dbReference>
<dbReference type="GO" id="GO:0016020">
    <property type="term" value="C:membrane"/>
    <property type="evidence" value="ECO:0007669"/>
    <property type="project" value="UniProtKB-SubCell"/>
</dbReference>
<keyword evidence="6" id="KW-0592">Phosphate transport</keyword>
<protein>
    <recommendedName>
        <fullName evidence="6">Phosphate transporter</fullName>
    </recommendedName>
</protein>
<evidence type="ECO:0000256" key="5">
    <source>
        <dbReference type="ARBA" id="ARBA00023136"/>
    </source>
</evidence>
<dbReference type="PANTHER" id="PTHR11101:SF80">
    <property type="entry name" value="PHOSPHATE TRANSPORTER"/>
    <property type="match status" value="1"/>
</dbReference>
<dbReference type="GO" id="GO:0005315">
    <property type="term" value="F:phosphate transmembrane transporter activity"/>
    <property type="evidence" value="ECO:0007669"/>
    <property type="project" value="InterPro"/>
</dbReference>
<reference evidence="7" key="1">
    <citation type="journal article" date="2020" name="mSystems">
        <title>Genome- and Community-Level Interaction Insights into Carbon Utilization and Element Cycling Functions of Hydrothermarchaeota in Hydrothermal Sediment.</title>
        <authorList>
            <person name="Zhou Z."/>
            <person name="Liu Y."/>
            <person name="Xu W."/>
            <person name="Pan J."/>
            <person name="Luo Z.H."/>
            <person name="Li M."/>
        </authorList>
    </citation>
    <scope>NUCLEOTIDE SEQUENCE [LARGE SCALE GENOMIC DNA]</scope>
    <source>
        <strain evidence="7">HyVt-527</strain>
    </source>
</reference>
<sequence>MLLIYLTSGLFLGWSLGANDTANVFGTAVGTRMVRFKTAAIIASIFVIIGAVVGGAGAAHTLGKLGAVNAIAGSFVVAFSAGFTVFWMTRLKLPVSTSQAIVGAILGWNLFSGSVTDYDSLTKILSTWVLCPILSAVFSMIMYFLFKNVISRWNVHLLSIDFYTRTALVLVGAFGAYSLGANNIANVMGVFVPVAPFKSINVYGLFTLSGAQVLFFLGGLAIAVGVFTYSHKVMETVGGNLLKLSPIAALIVVLAESLVLFIFSSEGLENWLLSHGLPSIPLVPVSSSQAVVGGVIGIGLAKGGRGIRFNVLGEIAAGWVTTPIAAGILTFISLFIFQNVFNQQVSQKISYVIDDQVIQYLKEENINTQGLDAFKGKEYQNSIRLSSLLERKTKLKDDEIQTVVEAAQIVPIRIEQAEISQLDRNWFTPGQLEALQALTGKEFRHKWELVQALQRLSPEWRFKPKLRINRIYNKKLKAKLTYIIKTFTVKKEGEEE</sequence>
<dbReference type="InterPro" id="IPR001204">
    <property type="entry name" value="Phos_transporter"/>
</dbReference>
<evidence type="ECO:0000256" key="1">
    <source>
        <dbReference type="ARBA" id="ARBA00004141"/>
    </source>
</evidence>
<feature type="transmembrane region" description="Helical" evidence="6">
    <location>
        <begin position="125"/>
        <end position="146"/>
    </location>
</feature>
<keyword evidence="3 6" id="KW-0812">Transmembrane</keyword>
<keyword evidence="4 6" id="KW-1133">Transmembrane helix</keyword>
<dbReference type="AlphaFoldDB" id="A0A7V5PQM9"/>
<dbReference type="Pfam" id="PF01384">
    <property type="entry name" value="PHO4"/>
    <property type="match status" value="2"/>
</dbReference>
<evidence type="ECO:0000256" key="6">
    <source>
        <dbReference type="RuleBase" id="RU363058"/>
    </source>
</evidence>
<evidence type="ECO:0000256" key="2">
    <source>
        <dbReference type="ARBA" id="ARBA00022448"/>
    </source>
</evidence>
<feature type="transmembrane region" description="Helical" evidence="6">
    <location>
        <begin position="241"/>
        <end position="263"/>
    </location>
</feature>
<keyword evidence="5 6" id="KW-0472">Membrane</keyword>
<keyword evidence="2 6" id="KW-0813">Transport</keyword>
<accession>A0A7V5PQM9</accession>
<feature type="transmembrane region" description="Helical" evidence="6">
    <location>
        <begin position="167"/>
        <end position="185"/>
    </location>
</feature>
<dbReference type="PANTHER" id="PTHR11101">
    <property type="entry name" value="PHOSPHATE TRANSPORTER"/>
    <property type="match status" value="1"/>
</dbReference>
<gene>
    <name evidence="7" type="ORF">ENJ89_09150</name>
</gene>
<name>A0A7V5PQM9_CALAY</name>
<comment type="subcellular location">
    <subcellularLocation>
        <location evidence="1 6">Membrane</location>
        <topology evidence="1 6">Multi-pass membrane protein</topology>
    </subcellularLocation>
</comment>
<comment type="similarity">
    <text evidence="6">Belongs to the inorganic phosphate transporter (PiT) (TC 2.A.20) family.</text>
</comment>
<dbReference type="GO" id="GO:0035435">
    <property type="term" value="P:phosphate ion transmembrane transport"/>
    <property type="evidence" value="ECO:0007669"/>
    <property type="project" value="TreeGrafter"/>
</dbReference>
<evidence type="ECO:0000256" key="4">
    <source>
        <dbReference type="ARBA" id="ARBA00022989"/>
    </source>
</evidence>
<evidence type="ECO:0000313" key="7">
    <source>
        <dbReference type="EMBL" id="HHJ53346.1"/>
    </source>
</evidence>
<feature type="transmembrane region" description="Helical" evidence="6">
    <location>
        <begin position="315"/>
        <end position="337"/>
    </location>
</feature>
<feature type="transmembrane region" description="Helical" evidence="6">
    <location>
        <begin position="66"/>
        <end position="88"/>
    </location>
</feature>